<protein>
    <submittedName>
        <fullName evidence="1">Uncharacterized protein</fullName>
    </submittedName>
</protein>
<evidence type="ECO:0000313" key="1">
    <source>
        <dbReference type="EMBL" id="THC98980.1"/>
    </source>
</evidence>
<reference evidence="1 2" key="1">
    <citation type="submission" date="2019-03" db="EMBL/GenBank/DDBJ databases">
        <title>The genome sequence of a newly discovered highly antifungal drug resistant Aspergillus species, Aspergillus tanneri NIH 1004.</title>
        <authorList>
            <person name="Mounaud S."/>
            <person name="Singh I."/>
            <person name="Joardar V."/>
            <person name="Pakala S."/>
            <person name="Pakala S."/>
            <person name="Venepally P."/>
            <person name="Hoover J."/>
            <person name="Nierman W."/>
            <person name="Chung J."/>
            <person name="Losada L."/>
        </authorList>
    </citation>
    <scope>NUCLEOTIDE SEQUENCE [LARGE SCALE GENOMIC DNA]</scope>
    <source>
        <strain evidence="1 2">NIH1004</strain>
    </source>
</reference>
<dbReference type="Proteomes" id="UP000308092">
    <property type="component" value="Unassembled WGS sequence"/>
</dbReference>
<name>A0A4V3UQJ8_9EURO</name>
<dbReference type="AlphaFoldDB" id="A0A4V3UQJ8"/>
<evidence type="ECO:0000313" key="2">
    <source>
        <dbReference type="Proteomes" id="UP000308092"/>
    </source>
</evidence>
<comment type="caution">
    <text evidence="1">The sequence shown here is derived from an EMBL/GenBank/DDBJ whole genome shotgun (WGS) entry which is preliminary data.</text>
</comment>
<dbReference type="EMBL" id="SOSA01000029">
    <property type="protein sequence ID" value="THC98980.1"/>
    <property type="molecule type" value="Genomic_DNA"/>
</dbReference>
<accession>A0A4V3UQJ8</accession>
<dbReference type="VEuPathDB" id="FungiDB:EYZ11_001531"/>
<gene>
    <name evidence="1" type="ORF">EYZ11_001531</name>
</gene>
<organism evidence="1 2">
    <name type="scientific">Aspergillus tanneri</name>
    <dbReference type="NCBI Taxonomy" id="1220188"/>
    <lineage>
        <taxon>Eukaryota</taxon>
        <taxon>Fungi</taxon>
        <taxon>Dikarya</taxon>
        <taxon>Ascomycota</taxon>
        <taxon>Pezizomycotina</taxon>
        <taxon>Eurotiomycetes</taxon>
        <taxon>Eurotiomycetidae</taxon>
        <taxon>Eurotiales</taxon>
        <taxon>Aspergillaceae</taxon>
        <taxon>Aspergillus</taxon>
        <taxon>Aspergillus subgen. Circumdati</taxon>
    </lineage>
</organism>
<keyword evidence="2" id="KW-1185">Reference proteome</keyword>
<proteinExistence type="predicted"/>
<sequence length="41" mass="4707">MSMDQGQSTTYLRIYGAALATVAVWRQWGEGTRIFHRHPIT</sequence>